<dbReference type="InterPro" id="IPR009061">
    <property type="entry name" value="DNA-bd_dom_put_sf"/>
</dbReference>
<dbReference type="PROSITE" id="PS50937">
    <property type="entry name" value="HTH_MERR_2"/>
    <property type="match status" value="1"/>
</dbReference>
<evidence type="ECO:0000259" key="3">
    <source>
        <dbReference type="PROSITE" id="PS50937"/>
    </source>
</evidence>
<sequence length="279" mass="32702">MQNKYFTTGEFAKLCHIEKHVLFHYDEIGLFSPAITGDNGYRYYSCYQYDTFAVIRAMQSIGMSLKDIKVYLDQRNPELFLKLIDEKNKDIDEEIKRLKDIKQMIKRLKDYTKEAMDSGEDICLKSLPAARLLLSENMENKTNDDLAIFMDAYMRFCGSHHAVSPEFVGNMITVENLQKENYLNYSYLYMPTDTRNKSADFARKQGIYLYACHHGYYDTIHQTYKKMLKYAEDNKILLGKFAYEEYLLADVAQKDMTGYVTKILIETREDVGNAQYNPK</sequence>
<dbReference type="GO" id="GO:0003700">
    <property type="term" value="F:DNA-binding transcription factor activity"/>
    <property type="evidence" value="ECO:0007669"/>
    <property type="project" value="InterPro"/>
</dbReference>
<dbReference type="PANTHER" id="PTHR30204:SF85">
    <property type="entry name" value="MULTIDRUG-EFFLUX TRANSPORTER 2 REGULATOR"/>
    <property type="match status" value="1"/>
</dbReference>
<dbReference type="InterPro" id="IPR047057">
    <property type="entry name" value="MerR_fam"/>
</dbReference>
<dbReference type="EMBL" id="QGGY01000007">
    <property type="protein sequence ID" value="PWJ75135.1"/>
    <property type="molecule type" value="Genomic_DNA"/>
</dbReference>
<reference evidence="4 5" key="1">
    <citation type="submission" date="2018-05" db="EMBL/GenBank/DDBJ databases">
        <authorList>
            <person name="Goeker M."/>
            <person name="Huntemann M."/>
            <person name="Clum A."/>
            <person name="Pillay M."/>
            <person name="Palaniappan K."/>
            <person name="Varghese N."/>
            <person name="Mikhailova N."/>
            <person name="Stamatis D."/>
            <person name="Reddy T."/>
            <person name="Daum C."/>
            <person name="Shapiro N."/>
            <person name="Ivanova N."/>
            <person name="Kyrpides N."/>
            <person name="Woyke T."/>
        </authorList>
    </citation>
    <scope>NUCLEOTIDE SEQUENCE [LARGE SCALE GENOMIC DNA]</scope>
    <source>
        <strain evidence="4 5">DSM 26524</strain>
    </source>
</reference>
<name>A0AB73T3S5_9FIRM</name>
<dbReference type="InterPro" id="IPR011256">
    <property type="entry name" value="Reg_factor_effector_dom_sf"/>
</dbReference>
<evidence type="ECO:0000313" key="4">
    <source>
        <dbReference type="EMBL" id="PWJ75135.1"/>
    </source>
</evidence>
<keyword evidence="2" id="KW-0175">Coiled coil</keyword>
<keyword evidence="1 4" id="KW-0238">DNA-binding</keyword>
<dbReference type="AlphaFoldDB" id="A0AB73T3S5"/>
<keyword evidence="5" id="KW-1185">Reference proteome</keyword>
<dbReference type="SMART" id="SM00422">
    <property type="entry name" value="HTH_MERR"/>
    <property type="match status" value="1"/>
</dbReference>
<comment type="caution">
    <text evidence="4">The sequence shown here is derived from an EMBL/GenBank/DDBJ whole genome shotgun (WGS) entry which is preliminary data.</text>
</comment>
<dbReference type="InterPro" id="IPR000551">
    <property type="entry name" value="MerR-type_HTH_dom"/>
</dbReference>
<protein>
    <submittedName>
        <fullName evidence="4">DNA-binding transcriptional MerR regulator</fullName>
    </submittedName>
</protein>
<dbReference type="SUPFAM" id="SSF55136">
    <property type="entry name" value="Probable bacterial effector-binding domain"/>
    <property type="match status" value="1"/>
</dbReference>
<dbReference type="SUPFAM" id="SSF46955">
    <property type="entry name" value="Putative DNA-binding domain"/>
    <property type="match status" value="1"/>
</dbReference>
<dbReference type="Pfam" id="PF13411">
    <property type="entry name" value="MerR_1"/>
    <property type="match status" value="1"/>
</dbReference>
<dbReference type="Proteomes" id="UP000245412">
    <property type="component" value="Unassembled WGS sequence"/>
</dbReference>
<dbReference type="PANTHER" id="PTHR30204">
    <property type="entry name" value="REDOX-CYCLING DRUG-SENSING TRANSCRIPTIONAL ACTIVATOR SOXR"/>
    <property type="match status" value="1"/>
</dbReference>
<accession>A0AB73T3S5</accession>
<dbReference type="CDD" id="cd04782">
    <property type="entry name" value="HTH_BltR"/>
    <property type="match status" value="1"/>
</dbReference>
<dbReference type="Gene3D" id="1.10.1660.10">
    <property type="match status" value="1"/>
</dbReference>
<evidence type="ECO:0000313" key="5">
    <source>
        <dbReference type="Proteomes" id="UP000245412"/>
    </source>
</evidence>
<dbReference type="RefSeq" id="WP_109626945.1">
    <property type="nucleotide sequence ID" value="NZ_JANKBI010000007.1"/>
</dbReference>
<gene>
    <name evidence="4" type="ORF">C7383_107142</name>
</gene>
<organism evidence="4 5">
    <name type="scientific">Murimonas intestini</name>
    <dbReference type="NCBI Taxonomy" id="1337051"/>
    <lineage>
        <taxon>Bacteria</taxon>
        <taxon>Bacillati</taxon>
        <taxon>Bacillota</taxon>
        <taxon>Clostridia</taxon>
        <taxon>Lachnospirales</taxon>
        <taxon>Lachnospiraceae</taxon>
        <taxon>Murimonas</taxon>
    </lineage>
</organism>
<evidence type="ECO:0000256" key="1">
    <source>
        <dbReference type="ARBA" id="ARBA00023125"/>
    </source>
</evidence>
<evidence type="ECO:0000256" key="2">
    <source>
        <dbReference type="SAM" id="Coils"/>
    </source>
</evidence>
<feature type="coiled-coil region" evidence="2">
    <location>
        <begin position="81"/>
        <end position="111"/>
    </location>
</feature>
<proteinExistence type="predicted"/>
<dbReference type="GO" id="GO:0003677">
    <property type="term" value="F:DNA binding"/>
    <property type="evidence" value="ECO:0007669"/>
    <property type="project" value="UniProtKB-KW"/>
</dbReference>
<dbReference type="Gene3D" id="3.20.80.10">
    <property type="entry name" value="Regulatory factor, effector binding domain"/>
    <property type="match status" value="1"/>
</dbReference>
<feature type="domain" description="HTH merR-type" evidence="3">
    <location>
        <begin position="5"/>
        <end position="74"/>
    </location>
</feature>